<dbReference type="STRING" id="324602.Caur_2071"/>
<dbReference type="CDD" id="cd04301">
    <property type="entry name" value="NAT_SF"/>
    <property type="match status" value="1"/>
</dbReference>
<dbReference type="EnsemblBacteria" id="ABY35283">
    <property type="protein sequence ID" value="ABY35283"/>
    <property type="gene ID" value="Caur_2071"/>
</dbReference>
<dbReference type="EMBL" id="CP000909">
    <property type="protein sequence ID" value="ABY35283.1"/>
    <property type="molecule type" value="Genomic_DNA"/>
</dbReference>
<protein>
    <submittedName>
        <fullName evidence="4">GCN5-related N-acetyltransferase</fullName>
    </submittedName>
</protein>
<keyword evidence="2" id="KW-0012">Acyltransferase</keyword>
<dbReference type="InterPro" id="IPR050832">
    <property type="entry name" value="Bact_Acetyltransf"/>
</dbReference>
<dbReference type="PATRIC" id="fig|324602.8.peg.2350"/>
<dbReference type="InterPro" id="IPR016181">
    <property type="entry name" value="Acyl_CoA_acyltransferase"/>
</dbReference>
<name>A9WEW8_CHLAA</name>
<evidence type="ECO:0000313" key="4">
    <source>
        <dbReference type="EMBL" id="ABY35283.1"/>
    </source>
</evidence>
<dbReference type="InParanoid" id="A9WEW8"/>
<dbReference type="RefSeq" id="WP_012257937.1">
    <property type="nucleotide sequence ID" value="NC_010175.1"/>
</dbReference>
<dbReference type="PANTHER" id="PTHR43877">
    <property type="entry name" value="AMINOALKYLPHOSPHONATE N-ACETYLTRANSFERASE-RELATED-RELATED"/>
    <property type="match status" value="1"/>
</dbReference>
<evidence type="ECO:0000256" key="2">
    <source>
        <dbReference type="ARBA" id="ARBA00023315"/>
    </source>
</evidence>
<feature type="domain" description="N-acetyltransferase" evidence="3">
    <location>
        <begin position="16"/>
        <end position="216"/>
    </location>
</feature>
<dbReference type="KEGG" id="cau:Caur_2071"/>
<dbReference type="PROSITE" id="PS51186">
    <property type="entry name" value="GNAT"/>
    <property type="match status" value="1"/>
</dbReference>
<dbReference type="GO" id="GO:0047921">
    <property type="term" value="F:aminoglycoside 2'-N-acetyltransferase activity"/>
    <property type="evidence" value="ECO:0000318"/>
    <property type="project" value="GO_Central"/>
</dbReference>
<proteinExistence type="predicted"/>
<organism evidence="4 5">
    <name type="scientific">Chloroflexus aurantiacus (strain ATCC 29366 / DSM 635 / J-10-fl)</name>
    <dbReference type="NCBI Taxonomy" id="324602"/>
    <lineage>
        <taxon>Bacteria</taxon>
        <taxon>Bacillati</taxon>
        <taxon>Chloroflexota</taxon>
        <taxon>Chloroflexia</taxon>
        <taxon>Chloroflexales</taxon>
        <taxon>Chloroflexineae</taxon>
        <taxon>Chloroflexaceae</taxon>
        <taxon>Chloroflexus</taxon>
    </lineage>
</organism>
<dbReference type="Proteomes" id="UP000002008">
    <property type="component" value="Chromosome"/>
</dbReference>
<keyword evidence="1" id="KW-0808">Transferase</keyword>
<gene>
    <name evidence="4" type="ordered locus">Caur_2071</name>
</gene>
<dbReference type="AlphaFoldDB" id="A9WEW8"/>
<dbReference type="HOGENOM" id="CLU_1282426_0_0_0"/>
<dbReference type="InterPro" id="IPR000182">
    <property type="entry name" value="GNAT_dom"/>
</dbReference>
<dbReference type="eggNOG" id="COG0456">
    <property type="taxonomic scope" value="Bacteria"/>
</dbReference>
<dbReference type="SUPFAM" id="SSF55729">
    <property type="entry name" value="Acyl-CoA N-acyltransferases (Nat)"/>
    <property type="match status" value="1"/>
</dbReference>
<dbReference type="Pfam" id="PF00583">
    <property type="entry name" value="Acetyltransf_1"/>
    <property type="match status" value="1"/>
</dbReference>
<evidence type="ECO:0000256" key="1">
    <source>
        <dbReference type="ARBA" id="ARBA00022679"/>
    </source>
</evidence>
<reference evidence="5" key="1">
    <citation type="journal article" date="2011" name="BMC Genomics">
        <title>Complete genome sequence of the filamentous anoxygenic phototrophic bacterium Chloroflexus aurantiacus.</title>
        <authorList>
            <person name="Tang K.H."/>
            <person name="Barry K."/>
            <person name="Chertkov O."/>
            <person name="Dalin E."/>
            <person name="Han C.S."/>
            <person name="Hauser L.J."/>
            <person name="Honchak B.M."/>
            <person name="Karbach L.E."/>
            <person name="Land M.L."/>
            <person name="Lapidus A."/>
            <person name="Larimer F.W."/>
            <person name="Mikhailova N."/>
            <person name="Pitluck S."/>
            <person name="Pierson B.K."/>
            <person name="Blankenship R.E."/>
        </authorList>
    </citation>
    <scope>NUCLEOTIDE SEQUENCE [LARGE SCALE GENOMIC DNA]</scope>
    <source>
        <strain evidence="5">ATCC 29366 / DSM 635 / J-10-fl</strain>
    </source>
</reference>
<sequence length="216" mass="23800">MYATIPPQTGTSASDITIRPARLSDIDAIVALHREAFADTFGAAFGPQGSERGARALAAGWRRQGPAALRGMFVAEYAGQIIGTISLRTRDMVAGSGGFAESAFFEILGWWGALRSIFALSLLDHQIGYGEGFIADVAVTPAWRRRGVARTLLQYAEDEARARSLTYLGLYVRETNQAARTLYERLGFQAMHVRHSLFGRLFFGQSGWLYMRKELS</sequence>
<accession>A9WEW8</accession>
<keyword evidence="5" id="KW-1185">Reference proteome</keyword>
<dbReference type="Gene3D" id="3.40.630.30">
    <property type="match status" value="1"/>
</dbReference>
<evidence type="ECO:0000259" key="3">
    <source>
        <dbReference type="PROSITE" id="PS51186"/>
    </source>
</evidence>
<evidence type="ECO:0000313" key="5">
    <source>
        <dbReference type="Proteomes" id="UP000002008"/>
    </source>
</evidence>